<dbReference type="CDD" id="cd00229">
    <property type="entry name" value="SGNH_hydrolase"/>
    <property type="match status" value="1"/>
</dbReference>
<proteinExistence type="predicted"/>
<evidence type="ECO:0000313" key="2">
    <source>
        <dbReference type="EMBL" id="GJN91498.1"/>
    </source>
</evidence>
<keyword evidence="1" id="KW-0472">Membrane</keyword>
<dbReference type="PANTHER" id="PTHR34407">
    <property type="entry name" value="EXPRESSED PROTEIN"/>
    <property type="match status" value="1"/>
</dbReference>
<keyword evidence="1" id="KW-0812">Transmembrane</keyword>
<dbReference type="SUPFAM" id="SSF52266">
    <property type="entry name" value="SGNH hydrolase"/>
    <property type="match status" value="1"/>
</dbReference>
<keyword evidence="3" id="KW-1185">Reference proteome</keyword>
<dbReference type="Proteomes" id="UP001342314">
    <property type="component" value="Unassembled WGS sequence"/>
</dbReference>
<accession>A0AAV5GMS1</accession>
<feature type="transmembrane region" description="Helical" evidence="1">
    <location>
        <begin position="12"/>
        <end position="33"/>
    </location>
</feature>
<protein>
    <recommendedName>
        <fullName evidence="4">Capsular associated protein</fullName>
    </recommendedName>
</protein>
<dbReference type="PANTHER" id="PTHR34407:SF1">
    <property type="entry name" value="SGNH HYDROLASE-TYPE ESTERASE DOMAIN-CONTAINING PROTEIN"/>
    <property type="match status" value="1"/>
</dbReference>
<dbReference type="EMBL" id="BQKY01000009">
    <property type="protein sequence ID" value="GJN91498.1"/>
    <property type="molecule type" value="Genomic_DNA"/>
</dbReference>
<gene>
    <name evidence="2" type="ORF">Rhopal_004521-T1</name>
</gene>
<reference evidence="2 3" key="1">
    <citation type="submission" date="2021-12" db="EMBL/GenBank/DDBJ databases">
        <title>High titer production of polyol ester of fatty acids by Rhodotorula paludigena BS15 towards product separation-free biomass refinery.</title>
        <authorList>
            <person name="Mano J."/>
            <person name="Ono H."/>
            <person name="Tanaka T."/>
            <person name="Naito K."/>
            <person name="Sushida H."/>
            <person name="Ike M."/>
            <person name="Tokuyasu K."/>
            <person name="Kitaoka M."/>
        </authorList>
    </citation>
    <scope>NUCLEOTIDE SEQUENCE [LARGE SCALE GENOMIC DNA]</scope>
    <source>
        <strain evidence="2 3">BS15</strain>
    </source>
</reference>
<comment type="caution">
    <text evidence="2">The sequence shown here is derived from an EMBL/GenBank/DDBJ whole genome shotgun (WGS) entry which is preliminary data.</text>
</comment>
<evidence type="ECO:0000256" key="1">
    <source>
        <dbReference type="SAM" id="Phobius"/>
    </source>
</evidence>
<dbReference type="AlphaFoldDB" id="A0AAV5GMS1"/>
<evidence type="ECO:0000313" key="3">
    <source>
        <dbReference type="Proteomes" id="UP001342314"/>
    </source>
</evidence>
<evidence type="ECO:0008006" key="4">
    <source>
        <dbReference type="Google" id="ProtNLM"/>
    </source>
</evidence>
<keyword evidence="1" id="KW-1133">Transmembrane helix</keyword>
<organism evidence="2 3">
    <name type="scientific">Rhodotorula paludigena</name>
    <dbReference type="NCBI Taxonomy" id="86838"/>
    <lineage>
        <taxon>Eukaryota</taxon>
        <taxon>Fungi</taxon>
        <taxon>Dikarya</taxon>
        <taxon>Basidiomycota</taxon>
        <taxon>Pucciniomycotina</taxon>
        <taxon>Microbotryomycetes</taxon>
        <taxon>Sporidiobolales</taxon>
        <taxon>Sporidiobolaceae</taxon>
        <taxon>Rhodotorula</taxon>
    </lineage>
</organism>
<name>A0AAV5GMS1_9BASI</name>
<sequence length="490" mass="53965">MRAKDPSAPAGKAVYGVVAAVFLSLVLYLSFALPDYKNPLASVDWNALTAKVSRGGSDLFFQSGSTSDASGPLCSASHDLLREFGAHNLRLSQVHVGSGFRVQNALRRAARGEKLRIGLLGGSVSLGHGTDPVTKSRNKYGAVPYDEQWHQYVVRWVNEAFPGVEHDFRNGAKAATDSSFFEWCWESLIGQDLDLVFIEMAVNDDPRKGMTSSENLVRSLLQLESAPGVVFVDFFSLRSVQNHNTSLTGQDVQSSLASWYDVPQISARPVLLQAMVRDPSLAEPFFLGDVRHGTTLVHRFLGNMVVGYLMEELCRAEHAVDEADEGDGRWPVVGTLGQVPRVKLNEAWDADVHHPTKPPTCRTAGAGLEPVEQSADWTFFNWKYSKYYFEALVPDSSEIAFEAEVREGAQGLLAISYLRSVQYHLGKARCWVGEQGAELDGHWAPQTSLAQTQVIAHGLPPGKHIVRCRTLPKSPDHDRTAFRLMGVMTL</sequence>